<name>A0AAN8XGB7_HALRR</name>
<keyword evidence="3" id="KW-0001">2Fe-2S</keyword>
<evidence type="ECO:0000256" key="8">
    <source>
        <dbReference type="ARBA" id="ARBA00023014"/>
    </source>
</evidence>
<comment type="cofactor">
    <cofactor evidence="1">
        <name>FAD</name>
        <dbReference type="ChEBI" id="CHEBI:57692"/>
    </cofactor>
</comment>
<reference evidence="11 12" key="1">
    <citation type="submission" date="2023-11" db="EMBL/GenBank/DDBJ databases">
        <title>Halocaridina rubra genome assembly.</title>
        <authorList>
            <person name="Smith C."/>
        </authorList>
    </citation>
    <scope>NUCLEOTIDE SEQUENCE [LARGE SCALE GENOMIC DNA]</scope>
    <source>
        <strain evidence="11">EP-1</strain>
        <tissue evidence="11">Whole</tissue>
    </source>
</reference>
<dbReference type="GO" id="GO:0051537">
    <property type="term" value="F:2 iron, 2 sulfur cluster binding"/>
    <property type="evidence" value="ECO:0007669"/>
    <property type="project" value="UniProtKB-KW"/>
</dbReference>
<keyword evidence="5" id="KW-0274">FAD</keyword>
<keyword evidence="6" id="KW-0560">Oxidoreductase</keyword>
<comment type="caution">
    <text evidence="11">The sequence shown here is derived from an EMBL/GenBank/DDBJ whole genome shotgun (WGS) entry which is preliminary data.</text>
</comment>
<dbReference type="PROSITE" id="PS51296">
    <property type="entry name" value="RIESKE"/>
    <property type="match status" value="1"/>
</dbReference>
<evidence type="ECO:0000256" key="1">
    <source>
        <dbReference type="ARBA" id="ARBA00001974"/>
    </source>
</evidence>
<dbReference type="AlphaFoldDB" id="A0AAN8XGB7"/>
<organism evidence="11 12">
    <name type="scientific">Halocaridina rubra</name>
    <name type="common">Hawaiian red shrimp</name>
    <dbReference type="NCBI Taxonomy" id="373956"/>
    <lineage>
        <taxon>Eukaryota</taxon>
        <taxon>Metazoa</taxon>
        <taxon>Ecdysozoa</taxon>
        <taxon>Arthropoda</taxon>
        <taxon>Crustacea</taxon>
        <taxon>Multicrustacea</taxon>
        <taxon>Malacostraca</taxon>
        <taxon>Eumalacostraca</taxon>
        <taxon>Eucarida</taxon>
        <taxon>Decapoda</taxon>
        <taxon>Pleocyemata</taxon>
        <taxon>Caridea</taxon>
        <taxon>Atyoidea</taxon>
        <taxon>Atyidae</taxon>
        <taxon>Halocaridina</taxon>
    </lineage>
</organism>
<dbReference type="Pfam" id="PF00355">
    <property type="entry name" value="Rieske"/>
    <property type="match status" value="1"/>
</dbReference>
<evidence type="ECO:0000256" key="6">
    <source>
        <dbReference type="ARBA" id="ARBA00023002"/>
    </source>
</evidence>
<evidence type="ECO:0000256" key="3">
    <source>
        <dbReference type="ARBA" id="ARBA00022714"/>
    </source>
</evidence>
<sequence length="241" mass="26167">MGVTASCRNGTGYESDHGGTGSEAPEPTMNGDEVIETVVCREDELPDYGMKCFAVEGSTVLVVREYGLLSALGSKCSHYGAPLENGEFTNGRIRCPWHGACFNAKTGDIEDYPGLDSIPRYDIDIEDGYVKVRAPLSELLANKRTKPMANRDPENLTTFVVIGGGAAGATCVEKLRQEGFTGQVTLVSREEHLPYDRPKLSKAMDLTSDKITLRSQQFYESGDIELRLGTTAVSVDTEGKK</sequence>
<protein>
    <submittedName>
        <fullName evidence="11">Apoptosis-inducing factor 3</fullName>
    </submittedName>
</protein>
<evidence type="ECO:0000256" key="7">
    <source>
        <dbReference type="ARBA" id="ARBA00023004"/>
    </source>
</evidence>
<evidence type="ECO:0000256" key="5">
    <source>
        <dbReference type="ARBA" id="ARBA00022827"/>
    </source>
</evidence>
<dbReference type="Gene3D" id="2.102.10.10">
    <property type="entry name" value="Rieske [2Fe-2S] iron-sulphur domain"/>
    <property type="match status" value="1"/>
</dbReference>
<dbReference type="GO" id="GO:0016651">
    <property type="term" value="F:oxidoreductase activity, acting on NAD(P)H"/>
    <property type="evidence" value="ECO:0007669"/>
    <property type="project" value="TreeGrafter"/>
</dbReference>
<dbReference type="PANTHER" id="PTHR43557:SF2">
    <property type="entry name" value="RIESKE DOMAIN-CONTAINING PROTEIN-RELATED"/>
    <property type="match status" value="1"/>
</dbReference>
<dbReference type="SUPFAM" id="SSF50022">
    <property type="entry name" value="ISP domain"/>
    <property type="match status" value="1"/>
</dbReference>
<feature type="non-terminal residue" evidence="11">
    <location>
        <position position="241"/>
    </location>
</feature>
<accession>A0AAN8XGB7</accession>
<feature type="domain" description="Rieske" evidence="10">
    <location>
        <begin position="37"/>
        <end position="132"/>
    </location>
</feature>
<dbReference type="InterPro" id="IPR023753">
    <property type="entry name" value="FAD/NAD-binding_dom"/>
</dbReference>
<dbReference type="Gene3D" id="3.50.50.60">
    <property type="entry name" value="FAD/NAD(P)-binding domain"/>
    <property type="match status" value="1"/>
</dbReference>
<dbReference type="InterPro" id="IPR036188">
    <property type="entry name" value="FAD/NAD-bd_sf"/>
</dbReference>
<evidence type="ECO:0000313" key="11">
    <source>
        <dbReference type="EMBL" id="KAK7078635.1"/>
    </source>
</evidence>
<evidence type="ECO:0000256" key="4">
    <source>
        <dbReference type="ARBA" id="ARBA00022723"/>
    </source>
</evidence>
<keyword evidence="2" id="KW-0285">Flavoprotein</keyword>
<feature type="region of interest" description="Disordered" evidence="9">
    <location>
        <begin position="1"/>
        <end position="31"/>
    </location>
</feature>
<keyword evidence="8" id="KW-0411">Iron-sulfur</keyword>
<gene>
    <name evidence="11" type="primary">AIFM3</name>
    <name evidence="11" type="ORF">SK128_007656</name>
</gene>
<evidence type="ECO:0000256" key="9">
    <source>
        <dbReference type="SAM" id="MobiDB-lite"/>
    </source>
</evidence>
<evidence type="ECO:0000313" key="12">
    <source>
        <dbReference type="Proteomes" id="UP001381693"/>
    </source>
</evidence>
<keyword evidence="7" id="KW-0408">Iron</keyword>
<dbReference type="PANTHER" id="PTHR43557">
    <property type="entry name" value="APOPTOSIS-INDUCING FACTOR 1"/>
    <property type="match status" value="1"/>
</dbReference>
<keyword evidence="12" id="KW-1185">Reference proteome</keyword>
<dbReference type="Pfam" id="PF07992">
    <property type="entry name" value="Pyr_redox_2"/>
    <property type="match status" value="1"/>
</dbReference>
<dbReference type="InterPro" id="IPR050446">
    <property type="entry name" value="FAD-oxidoreductase/Apoptosis"/>
</dbReference>
<dbReference type="Proteomes" id="UP001381693">
    <property type="component" value="Unassembled WGS sequence"/>
</dbReference>
<dbReference type="EMBL" id="JAXCGZ010007729">
    <property type="protein sequence ID" value="KAK7078635.1"/>
    <property type="molecule type" value="Genomic_DNA"/>
</dbReference>
<proteinExistence type="predicted"/>
<dbReference type="SUPFAM" id="SSF51905">
    <property type="entry name" value="FAD/NAD(P)-binding domain"/>
    <property type="match status" value="1"/>
</dbReference>
<dbReference type="InterPro" id="IPR017941">
    <property type="entry name" value="Rieske_2Fe-2S"/>
</dbReference>
<dbReference type="InterPro" id="IPR036922">
    <property type="entry name" value="Rieske_2Fe-2S_sf"/>
</dbReference>
<dbReference type="GO" id="GO:0046872">
    <property type="term" value="F:metal ion binding"/>
    <property type="evidence" value="ECO:0007669"/>
    <property type="project" value="UniProtKB-KW"/>
</dbReference>
<evidence type="ECO:0000259" key="10">
    <source>
        <dbReference type="PROSITE" id="PS51296"/>
    </source>
</evidence>
<dbReference type="CDD" id="cd03478">
    <property type="entry name" value="Rieske_AIFL_N"/>
    <property type="match status" value="1"/>
</dbReference>
<evidence type="ECO:0000256" key="2">
    <source>
        <dbReference type="ARBA" id="ARBA00022630"/>
    </source>
</evidence>
<keyword evidence="4" id="KW-0479">Metal-binding</keyword>
<dbReference type="GO" id="GO:0005737">
    <property type="term" value="C:cytoplasm"/>
    <property type="evidence" value="ECO:0007669"/>
    <property type="project" value="TreeGrafter"/>
</dbReference>